<dbReference type="GO" id="GO:0016706">
    <property type="term" value="F:2-oxoglutarate-dependent dioxygenase activity"/>
    <property type="evidence" value="ECO:0007669"/>
    <property type="project" value="InterPro"/>
</dbReference>
<keyword evidence="3" id="KW-1185">Reference proteome</keyword>
<organism evidence="2 3">
    <name type="scientific">Gambusia affinis</name>
    <name type="common">Western mosquitofish</name>
    <name type="synonym">Heterandria affinis</name>
    <dbReference type="NCBI Taxonomy" id="33528"/>
    <lineage>
        <taxon>Eukaryota</taxon>
        <taxon>Metazoa</taxon>
        <taxon>Chordata</taxon>
        <taxon>Craniata</taxon>
        <taxon>Vertebrata</taxon>
        <taxon>Euteleostomi</taxon>
        <taxon>Actinopterygii</taxon>
        <taxon>Neopterygii</taxon>
        <taxon>Teleostei</taxon>
        <taxon>Neoteleostei</taxon>
        <taxon>Acanthomorphata</taxon>
        <taxon>Ovalentaria</taxon>
        <taxon>Atherinomorphae</taxon>
        <taxon>Cyprinodontiformes</taxon>
        <taxon>Poeciliidae</taxon>
        <taxon>Poeciliinae</taxon>
        <taxon>Gambusia</taxon>
    </lineage>
</organism>
<accession>A0A315VSX0</accession>
<dbReference type="GO" id="GO:0008168">
    <property type="term" value="F:methyltransferase activity"/>
    <property type="evidence" value="ECO:0007669"/>
    <property type="project" value="InterPro"/>
</dbReference>
<dbReference type="EMBL" id="NHOQ01001160">
    <property type="protein sequence ID" value="PWA26347.1"/>
    <property type="molecule type" value="Genomic_DNA"/>
</dbReference>
<dbReference type="Proteomes" id="UP000250572">
    <property type="component" value="Unassembled WGS sequence"/>
</dbReference>
<reference evidence="2 3" key="1">
    <citation type="journal article" date="2018" name="G3 (Bethesda)">
        <title>A High-Quality Reference Genome for the Invasive Mosquitofish Gambusia affinis Using a Chicago Library.</title>
        <authorList>
            <person name="Hoffberg S.L."/>
            <person name="Troendle N.J."/>
            <person name="Glenn T.C."/>
            <person name="Mahmud O."/>
            <person name="Louha S."/>
            <person name="Chalopin D."/>
            <person name="Bennetzen J.L."/>
            <person name="Mauricio R."/>
        </authorList>
    </citation>
    <scope>NUCLEOTIDE SEQUENCE [LARGE SCALE GENOMIC DNA]</scope>
    <source>
        <strain evidence="2">NE01/NJP1002.9</strain>
        <tissue evidence="2">Muscle</tissue>
    </source>
</reference>
<protein>
    <recommendedName>
        <fullName evidence="1">Alkylated DNA repair protein AlkB homologue 8 N-terminal domain-containing protein</fullName>
    </recommendedName>
</protein>
<comment type="caution">
    <text evidence="2">The sequence shown here is derived from an EMBL/GenBank/DDBJ whole genome shotgun (WGS) entry which is preliminary data.</text>
</comment>
<proteinExistence type="predicted"/>
<gene>
    <name evidence="2" type="ORF">CCH79_00018169</name>
</gene>
<evidence type="ECO:0000313" key="2">
    <source>
        <dbReference type="EMBL" id="PWA26347.1"/>
    </source>
</evidence>
<evidence type="ECO:0000259" key="1">
    <source>
        <dbReference type="Pfam" id="PF09004"/>
    </source>
</evidence>
<sequence length="136" mass="15398">MWNVLIEVNRLSEWCKVNNLLLNIFKTKELWDLCGEGPSVQVSGHGVGGQANLEHQHQGAAEEAQQRLYFLRILQKNCLPSDLLQAFYHCSIESVLTYSLCVWYGSSTSSDKKALQRIVRATERTIGCPLPTMCNR</sequence>
<dbReference type="Pfam" id="PF09004">
    <property type="entry name" value="ALKBH8_N"/>
    <property type="match status" value="1"/>
</dbReference>
<dbReference type="AlphaFoldDB" id="A0A315VSX0"/>
<evidence type="ECO:0000313" key="3">
    <source>
        <dbReference type="Proteomes" id="UP000250572"/>
    </source>
</evidence>
<dbReference type="InterPro" id="IPR015095">
    <property type="entry name" value="AlkB_hom8_N"/>
</dbReference>
<feature type="domain" description="Alkylated DNA repair protein AlkB homologue 8 N-terminal" evidence="1">
    <location>
        <begin position="57"/>
        <end position="94"/>
    </location>
</feature>
<feature type="non-terminal residue" evidence="2">
    <location>
        <position position="136"/>
    </location>
</feature>
<name>A0A315VSX0_GAMAF</name>